<evidence type="ECO:0000313" key="2">
    <source>
        <dbReference type="Proteomes" id="UP000294164"/>
    </source>
</evidence>
<name>A0A4Q8M7E9_9GAMM</name>
<gene>
    <name evidence="1" type="ORF">EA655_05455</name>
</gene>
<dbReference type="EMBL" id="SHMG01000002">
    <property type="protein sequence ID" value="TAA45634.1"/>
    <property type="molecule type" value="Genomic_DNA"/>
</dbReference>
<reference evidence="1 2" key="1">
    <citation type="submission" date="2019-02" db="EMBL/GenBank/DDBJ databases">
        <title>WGS of Pseudoxanthomonas species novum from clinical isolates.</title>
        <authorList>
            <person name="Bernier A.-M."/>
            <person name="Bernard K."/>
            <person name="Vachon A."/>
        </authorList>
    </citation>
    <scope>NUCLEOTIDE SEQUENCE [LARGE SCALE GENOMIC DNA]</scope>
    <source>
        <strain evidence="1 2">NML130969</strain>
    </source>
</reference>
<accession>A0A4Q8M7E9</accession>
<evidence type="ECO:0000313" key="1">
    <source>
        <dbReference type="EMBL" id="TAA45634.1"/>
    </source>
</evidence>
<protein>
    <submittedName>
        <fullName evidence="1">Uncharacterized protein</fullName>
    </submittedName>
</protein>
<dbReference type="AlphaFoldDB" id="A0A4Q8M7E9"/>
<dbReference type="Proteomes" id="UP000294164">
    <property type="component" value="Unassembled WGS sequence"/>
</dbReference>
<sequence>MTVATDTTLIWRAATTTEMYNWIKKISDALTAVGCALTSDTGQINLSGTTVAIPTSADETFRQAGYQIRKLERSGYPTLFIRIDYGVRRYTPFSSAANNVIPAMRITVGTETNGAGVLGGVHTTNGKSFSEWGFYYPSELPPAGVRPLFFSSDGQNYLTMVIDPALAGGSAAYRNNSGVPLVFALERSVTPETGAYDADGYVIVSPLASPPSGEPWATYTVANIPGAAVYAGGAATSVPAQNTGLFTSSFSAGSTNLFPVTVCLPKPKGPMVSVLYYYKADIADGYTLSTTMYGATRTFIAAGSLQAPSALVTASSVAAALRYD</sequence>
<organism evidence="1 2">
    <name type="scientific">Pseudoxanthomonas winnipegensis</name>
    <dbReference type="NCBI Taxonomy" id="2480810"/>
    <lineage>
        <taxon>Bacteria</taxon>
        <taxon>Pseudomonadati</taxon>
        <taxon>Pseudomonadota</taxon>
        <taxon>Gammaproteobacteria</taxon>
        <taxon>Lysobacterales</taxon>
        <taxon>Lysobacteraceae</taxon>
        <taxon>Pseudoxanthomonas</taxon>
    </lineage>
</organism>
<dbReference type="RefSeq" id="WP_130533726.1">
    <property type="nucleotide sequence ID" value="NZ_SHMG01000002.1"/>
</dbReference>
<comment type="caution">
    <text evidence="1">The sequence shown here is derived from an EMBL/GenBank/DDBJ whole genome shotgun (WGS) entry which is preliminary data.</text>
</comment>
<proteinExistence type="predicted"/>